<sequence length="171" mass="18342">MKRILLLFALIGLAAGAPAETLSGRVDAVVDGDTLRVDVPGHGQLRVRLAWVAAPARLQEHGEAARSSLGALAYGRTVQLENAQFSGGEWRAVVRAPAPAARCGNADCPPTLDLGLAQVERGMAWHDRRSAGQPQPAQAAYQQAEFAAKTRRLGLWAGKNPLPPWEWRGPR</sequence>
<evidence type="ECO:0000313" key="4">
    <source>
        <dbReference type="Proteomes" id="UP000663444"/>
    </source>
</evidence>
<dbReference type="InterPro" id="IPR035437">
    <property type="entry name" value="SNase_OB-fold_sf"/>
</dbReference>
<dbReference type="Proteomes" id="UP000663444">
    <property type="component" value="Chromosome"/>
</dbReference>
<protein>
    <submittedName>
        <fullName evidence="3">Thermonuclease family protein</fullName>
    </submittedName>
</protein>
<dbReference type="EMBL" id="CP064781">
    <property type="protein sequence ID" value="QRJ64732.1"/>
    <property type="molecule type" value="Genomic_DNA"/>
</dbReference>
<feature type="chain" id="PRO_5037906534" evidence="1">
    <location>
        <begin position="20"/>
        <end position="171"/>
    </location>
</feature>
<accession>A0A974SQU1</accession>
<evidence type="ECO:0000313" key="3">
    <source>
        <dbReference type="EMBL" id="QRJ64732.1"/>
    </source>
</evidence>
<dbReference type="SMART" id="SM00318">
    <property type="entry name" value="SNc"/>
    <property type="match status" value="1"/>
</dbReference>
<keyword evidence="4" id="KW-1185">Reference proteome</keyword>
<dbReference type="SUPFAM" id="SSF50199">
    <property type="entry name" value="Staphylococcal nuclease"/>
    <property type="match status" value="1"/>
</dbReference>
<feature type="domain" description="TNase-like" evidence="2">
    <location>
        <begin position="20"/>
        <end position="158"/>
    </location>
</feature>
<dbReference type="InterPro" id="IPR016071">
    <property type="entry name" value="Staphylococal_nuclease_OB-fold"/>
</dbReference>
<evidence type="ECO:0000259" key="2">
    <source>
        <dbReference type="PROSITE" id="PS50830"/>
    </source>
</evidence>
<keyword evidence="1" id="KW-0732">Signal</keyword>
<evidence type="ECO:0000256" key="1">
    <source>
        <dbReference type="SAM" id="SignalP"/>
    </source>
</evidence>
<dbReference type="KEGG" id="ares:IWH25_05115"/>
<dbReference type="AlphaFoldDB" id="A0A974SQU1"/>
<dbReference type="PROSITE" id="PS50830">
    <property type="entry name" value="TNASE_3"/>
    <property type="match status" value="1"/>
</dbReference>
<organism evidence="3 4">
    <name type="scientific">Azospira restricta</name>
    <dbReference type="NCBI Taxonomy" id="404405"/>
    <lineage>
        <taxon>Bacteria</taxon>
        <taxon>Pseudomonadati</taxon>
        <taxon>Pseudomonadota</taxon>
        <taxon>Betaproteobacteria</taxon>
        <taxon>Rhodocyclales</taxon>
        <taxon>Rhodocyclaceae</taxon>
        <taxon>Azospira</taxon>
    </lineage>
</organism>
<gene>
    <name evidence="3" type="ORF">IWH25_05115</name>
</gene>
<feature type="signal peptide" evidence="1">
    <location>
        <begin position="1"/>
        <end position="19"/>
    </location>
</feature>
<name>A0A974SQU1_9RHOO</name>
<proteinExistence type="predicted"/>
<reference evidence="3" key="1">
    <citation type="submission" date="2020-11" db="EMBL/GenBank/DDBJ databases">
        <title>Azospira restricta DSM 18626 genome sequence.</title>
        <authorList>
            <person name="Moe W.M."/>
        </authorList>
    </citation>
    <scope>NUCLEOTIDE SEQUENCE</scope>
    <source>
        <strain evidence="3">DSM 18626</strain>
    </source>
</reference>
<dbReference type="Pfam" id="PF00565">
    <property type="entry name" value="SNase"/>
    <property type="match status" value="1"/>
</dbReference>
<dbReference type="RefSeq" id="WP_203388258.1">
    <property type="nucleotide sequence ID" value="NZ_CP064781.1"/>
</dbReference>
<dbReference type="Gene3D" id="2.40.50.90">
    <property type="match status" value="1"/>
</dbReference>